<dbReference type="InterPro" id="IPR029055">
    <property type="entry name" value="Ntn_hydrolases_N"/>
</dbReference>
<dbReference type="AlphaFoldDB" id="A0A7S3XMT8"/>
<dbReference type="PANTHER" id="PTHR43881">
    <property type="entry name" value="GAMMA-GLUTAMYLTRANSPEPTIDASE (AFU_ORTHOLOGUE AFUA_4G13580)"/>
    <property type="match status" value="1"/>
</dbReference>
<dbReference type="EMBL" id="HBIU01007506">
    <property type="protein sequence ID" value="CAE0624235.1"/>
    <property type="molecule type" value="Transcribed_RNA"/>
</dbReference>
<dbReference type="Pfam" id="PF01019">
    <property type="entry name" value="G_glu_transpept"/>
    <property type="match status" value="1"/>
</dbReference>
<organism evidence="1">
    <name type="scientific">Heterosigma akashiwo</name>
    <name type="common">Chromophytic alga</name>
    <name type="synonym">Heterosigma carterae</name>
    <dbReference type="NCBI Taxonomy" id="2829"/>
    <lineage>
        <taxon>Eukaryota</taxon>
        <taxon>Sar</taxon>
        <taxon>Stramenopiles</taxon>
        <taxon>Ochrophyta</taxon>
        <taxon>Raphidophyceae</taxon>
        <taxon>Chattonellales</taxon>
        <taxon>Chattonellaceae</taxon>
        <taxon>Heterosigma</taxon>
    </lineage>
</organism>
<dbReference type="InterPro" id="IPR052896">
    <property type="entry name" value="GGT-like_enzyme"/>
</dbReference>
<dbReference type="PANTHER" id="PTHR43881:SF1">
    <property type="entry name" value="GAMMA-GLUTAMYLTRANSPEPTIDASE (AFU_ORTHOLOGUE AFUA_4G13580)"/>
    <property type="match status" value="1"/>
</dbReference>
<dbReference type="Gene3D" id="3.60.20.40">
    <property type="match status" value="1"/>
</dbReference>
<reference evidence="1" key="1">
    <citation type="submission" date="2021-01" db="EMBL/GenBank/DDBJ databases">
        <authorList>
            <person name="Corre E."/>
            <person name="Pelletier E."/>
            <person name="Niang G."/>
            <person name="Scheremetjew M."/>
            <person name="Finn R."/>
            <person name="Kale V."/>
            <person name="Holt S."/>
            <person name="Cochrane G."/>
            <person name="Meng A."/>
            <person name="Brown T."/>
            <person name="Cohen L."/>
        </authorList>
    </citation>
    <scope>NUCLEOTIDE SEQUENCE</scope>
    <source>
        <strain evidence="1">CCMP3107</strain>
    </source>
</reference>
<dbReference type="SUPFAM" id="SSF56235">
    <property type="entry name" value="N-terminal nucleophile aminohydrolases (Ntn hydrolases)"/>
    <property type="match status" value="1"/>
</dbReference>
<accession>A0A7S3XMT8</accession>
<name>A0A7S3XMT8_HETAK</name>
<dbReference type="InterPro" id="IPR043137">
    <property type="entry name" value="GGT_ssub_C"/>
</dbReference>
<sequence length="170" mass="18192">MGFGTGLIPSGCGFTLQNRGHNFSLDPDHPNCLSPGKRPYHTIIPSLITSASTGELFATFSNMGGFMQPQGHVQLALNLLEHNMDPQTAVDEPRFCILDGSASGAVALEEGIPKDEETAARLRALGHQGAHVARGHDRTLFGRAQIILKRPNGVLWAGSDGRCDDCAMGW</sequence>
<protein>
    <recommendedName>
        <fullName evidence="2">Gamma-glutamyltranspeptidase</fullName>
    </recommendedName>
</protein>
<proteinExistence type="predicted"/>
<gene>
    <name evidence="1" type="ORF">HAKA00212_LOCUS2902</name>
</gene>
<evidence type="ECO:0008006" key="2">
    <source>
        <dbReference type="Google" id="ProtNLM"/>
    </source>
</evidence>
<evidence type="ECO:0000313" key="1">
    <source>
        <dbReference type="EMBL" id="CAE0624235.1"/>
    </source>
</evidence>